<feature type="domain" description="Death" evidence="13">
    <location>
        <begin position="369"/>
        <end position="434"/>
    </location>
</feature>
<dbReference type="GO" id="GO:0036462">
    <property type="term" value="P:TRAIL-activated apoptotic signaling pathway"/>
    <property type="evidence" value="ECO:0007669"/>
    <property type="project" value="TreeGrafter"/>
</dbReference>
<dbReference type="InterPro" id="IPR000488">
    <property type="entry name" value="Death_dom"/>
</dbReference>
<keyword evidence="4" id="KW-0677">Repeat</keyword>
<feature type="domain" description="TNFR-Cys" evidence="14">
    <location>
        <begin position="134"/>
        <end position="174"/>
    </location>
</feature>
<feature type="region of interest" description="Disordered" evidence="10">
    <location>
        <begin position="178"/>
        <end position="198"/>
    </location>
</feature>
<feature type="repeat" description="TNFR-Cys" evidence="9">
    <location>
        <begin position="93"/>
        <end position="133"/>
    </location>
</feature>
<protein>
    <recommendedName>
        <fullName evidence="17">Tumor necrosis factor receptor superfamily member 10B-like</fullName>
    </recommendedName>
</protein>
<feature type="compositionally biased region" description="Pro residues" evidence="10">
    <location>
        <begin position="182"/>
        <end position="194"/>
    </location>
</feature>
<feature type="chain" id="PRO_5042046280" description="Tumor necrosis factor receptor superfamily member 10B-like" evidence="12">
    <location>
        <begin position="33"/>
        <end position="447"/>
    </location>
</feature>
<feature type="disulfide bond" evidence="9">
    <location>
        <begin position="115"/>
        <end position="133"/>
    </location>
</feature>
<dbReference type="Pfam" id="PF00531">
    <property type="entry name" value="Death"/>
    <property type="match status" value="1"/>
</dbReference>
<accession>A0AAD7WQD7</accession>
<evidence type="ECO:0000256" key="12">
    <source>
        <dbReference type="SAM" id="SignalP"/>
    </source>
</evidence>
<feature type="signal peptide" evidence="12">
    <location>
        <begin position="1"/>
        <end position="32"/>
    </location>
</feature>
<proteinExistence type="predicted"/>
<feature type="disulfide bond" evidence="9">
    <location>
        <begin position="156"/>
        <end position="174"/>
    </location>
</feature>
<keyword evidence="7" id="KW-0675">Receptor</keyword>
<sequence>MSRWDWGPHFKMFFIRNTVILLIVCLTLHVTAEDTGQGLNSLWNGEWNKTAPQIQCMENQQYAHDGLCCRNCEAGTYVKKPCVKALEAGTCAPCESGTYAEHATGMHRCLTCTPCHMDQEEMVPCSPTQNRQCQCRRGFFCEPDKPCEVCKKCTRCKEDEEKVKNCTTISNTICRKKQLSVPPAPTPPPTPTPSSPTKGTVAAVAVVSILLIGFALVLFYFWKRRPNERTETQSDPSGEVKIDMVDQSDITAENAADGQSAGTEEPRQESQPLLQETSAVGAKSSPVEDEDKGLGDSLPNTTNSSQTSLSALPTVPSCGSSPCDSPETHRQPPCRAEKDNRRLIPLNGEESLKKSFDLFDEFLDVQCHKRFFRSIGLSDNIIKNAENTHAEDKVYELLKAWMQRQGFRANINELLDELLNLDQKFSAESISSKAVAKGYYRYDEERN</sequence>
<dbReference type="Proteomes" id="UP001221898">
    <property type="component" value="Unassembled WGS sequence"/>
</dbReference>
<reference evidence="15" key="1">
    <citation type="journal article" date="2023" name="Science">
        <title>Genome structures resolve the early diversification of teleost fishes.</title>
        <authorList>
            <person name="Parey E."/>
            <person name="Louis A."/>
            <person name="Montfort J."/>
            <person name="Bouchez O."/>
            <person name="Roques C."/>
            <person name="Iampietro C."/>
            <person name="Lluch J."/>
            <person name="Castinel A."/>
            <person name="Donnadieu C."/>
            <person name="Desvignes T."/>
            <person name="Floi Bucao C."/>
            <person name="Jouanno E."/>
            <person name="Wen M."/>
            <person name="Mejri S."/>
            <person name="Dirks R."/>
            <person name="Jansen H."/>
            <person name="Henkel C."/>
            <person name="Chen W.J."/>
            <person name="Zahm M."/>
            <person name="Cabau C."/>
            <person name="Klopp C."/>
            <person name="Thompson A.W."/>
            <person name="Robinson-Rechavi M."/>
            <person name="Braasch I."/>
            <person name="Lecointre G."/>
            <person name="Bobe J."/>
            <person name="Postlethwait J.H."/>
            <person name="Berthelot C."/>
            <person name="Roest Crollius H."/>
            <person name="Guiguen Y."/>
        </authorList>
    </citation>
    <scope>NUCLEOTIDE SEQUENCE</scope>
    <source>
        <strain evidence="15">NC1722</strain>
    </source>
</reference>
<evidence type="ECO:0000256" key="4">
    <source>
        <dbReference type="ARBA" id="ARBA00022737"/>
    </source>
</evidence>
<evidence type="ECO:0000259" key="13">
    <source>
        <dbReference type="PROSITE" id="PS50017"/>
    </source>
</evidence>
<dbReference type="AlphaFoldDB" id="A0AAD7WQD7"/>
<feature type="transmembrane region" description="Helical" evidence="11">
    <location>
        <begin position="201"/>
        <end position="222"/>
    </location>
</feature>
<dbReference type="EMBL" id="JAINUG010000053">
    <property type="protein sequence ID" value="KAJ8404519.1"/>
    <property type="molecule type" value="Genomic_DNA"/>
</dbReference>
<feature type="disulfide bond" evidence="9">
    <location>
        <begin position="135"/>
        <end position="150"/>
    </location>
</feature>
<feature type="compositionally biased region" description="Basic and acidic residues" evidence="10">
    <location>
        <begin position="326"/>
        <end position="342"/>
    </location>
</feature>
<dbReference type="SUPFAM" id="SSF57586">
    <property type="entry name" value="TNF receptor-like"/>
    <property type="match status" value="2"/>
</dbReference>
<evidence type="ECO:0000256" key="5">
    <source>
        <dbReference type="ARBA" id="ARBA00023136"/>
    </source>
</evidence>
<dbReference type="InterPro" id="IPR052491">
    <property type="entry name" value="TNFRSF10"/>
</dbReference>
<feature type="region of interest" description="Disordered" evidence="10">
    <location>
        <begin position="254"/>
        <end position="346"/>
    </location>
</feature>
<dbReference type="PANTHER" id="PTHR46330">
    <property type="entry name" value="TUMOR NECROSIS FACTOR RECEPTOR SUPERFAMILY MEMBER 10B"/>
    <property type="match status" value="1"/>
</dbReference>
<dbReference type="SUPFAM" id="SSF47986">
    <property type="entry name" value="DEATH domain"/>
    <property type="match status" value="1"/>
</dbReference>
<dbReference type="InterPro" id="IPR011029">
    <property type="entry name" value="DEATH-like_dom_sf"/>
</dbReference>
<evidence type="ECO:0000313" key="15">
    <source>
        <dbReference type="EMBL" id="KAJ8404519.1"/>
    </source>
</evidence>
<feature type="repeat" description="TNFR-Cys" evidence="9">
    <location>
        <begin position="134"/>
        <end position="174"/>
    </location>
</feature>
<evidence type="ECO:0000256" key="1">
    <source>
        <dbReference type="ARBA" id="ARBA00004370"/>
    </source>
</evidence>
<evidence type="ECO:0008006" key="17">
    <source>
        <dbReference type="Google" id="ProtNLM"/>
    </source>
</evidence>
<evidence type="ECO:0000256" key="9">
    <source>
        <dbReference type="PROSITE-ProRule" id="PRU00206"/>
    </source>
</evidence>
<dbReference type="PROSITE" id="PS50050">
    <property type="entry name" value="TNFR_NGFR_2"/>
    <property type="match status" value="2"/>
</dbReference>
<dbReference type="InterPro" id="IPR001368">
    <property type="entry name" value="TNFR/NGFR_Cys_rich_reg"/>
</dbReference>
<feature type="disulfide bond" evidence="9">
    <location>
        <begin position="112"/>
        <end position="125"/>
    </location>
</feature>
<keyword evidence="2" id="KW-0053">Apoptosis</keyword>
<dbReference type="GO" id="GO:0005886">
    <property type="term" value="C:plasma membrane"/>
    <property type="evidence" value="ECO:0007669"/>
    <property type="project" value="TreeGrafter"/>
</dbReference>
<dbReference type="Gene3D" id="1.10.533.10">
    <property type="entry name" value="Death Domain, Fas"/>
    <property type="match status" value="1"/>
</dbReference>
<keyword evidence="3 12" id="KW-0732">Signal</keyword>
<evidence type="ECO:0000256" key="10">
    <source>
        <dbReference type="SAM" id="MobiDB-lite"/>
    </source>
</evidence>
<feature type="compositionally biased region" description="Polar residues" evidence="10">
    <location>
        <begin position="269"/>
        <end position="278"/>
    </location>
</feature>
<feature type="disulfide bond" evidence="9">
    <location>
        <begin position="153"/>
        <end position="166"/>
    </location>
</feature>
<evidence type="ECO:0000256" key="3">
    <source>
        <dbReference type="ARBA" id="ARBA00022729"/>
    </source>
</evidence>
<keyword evidence="5 11" id="KW-0472">Membrane</keyword>
<organism evidence="15 16">
    <name type="scientific">Aldrovandia affinis</name>
    <dbReference type="NCBI Taxonomy" id="143900"/>
    <lineage>
        <taxon>Eukaryota</taxon>
        <taxon>Metazoa</taxon>
        <taxon>Chordata</taxon>
        <taxon>Craniata</taxon>
        <taxon>Vertebrata</taxon>
        <taxon>Euteleostomi</taxon>
        <taxon>Actinopterygii</taxon>
        <taxon>Neopterygii</taxon>
        <taxon>Teleostei</taxon>
        <taxon>Notacanthiformes</taxon>
        <taxon>Halosauridae</taxon>
        <taxon>Aldrovandia</taxon>
    </lineage>
</organism>
<keyword evidence="11" id="KW-1133">Transmembrane helix</keyword>
<dbReference type="GO" id="GO:0009986">
    <property type="term" value="C:cell surface"/>
    <property type="evidence" value="ECO:0007669"/>
    <property type="project" value="TreeGrafter"/>
</dbReference>
<comment type="caution">
    <text evidence="15">The sequence shown here is derived from an EMBL/GenBank/DDBJ whole genome shotgun (WGS) entry which is preliminary data.</text>
</comment>
<name>A0AAD7WQD7_9TELE</name>
<keyword evidence="6 9" id="KW-1015">Disulfide bond</keyword>
<dbReference type="SMART" id="SM00208">
    <property type="entry name" value="TNFR"/>
    <property type="match status" value="3"/>
</dbReference>
<evidence type="ECO:0000256" key="8">
    <source>
        <dbReference type="ARBA" id="ARBA00023180"/>
    </source>
</evidence>
<evidence type="ECO:0000256" key="7">
    <source>
        <dbReference type="ARBA" id="ARBA00023170"/>
    </source>
</evidence>
<evidence type="ECO:0000256" key="6">
    <source>
        <dbReference type="ARBA" id="ARBA00023157"/>
    </source>
</evidence>
<dbReference type="PROSITE" id="PS50017">
    <property type="entry name" value="DEATH_DOMAIN"/>
    <property type="match status" value="1"/>
</dbReference>
<keyword evidence="8" id="KW-0325">Glycoprotein</keyword>
<comment type="subcellular location">
    <subcellularLocation>
        <location evidence="1">Membrane</location>
    </subcellularLocation>
</comment>
<feature type="domain" description="TNFR-Cys" evidence="14">
    <location>
        <begin position="93"/>
        <end position="133"/>
    </location>
</feature>
<evidence type="ECO:0000256" key="2">
    <source>
        <dbReference type="ARBA" id="ARBA00022703"/>
    </source>
</evidence>
<keyword evidence="11" id="KW-0812">Transmembrane</keyword>
<dbReference type="PANTHER" id="PTHR46330:SF6">
    <property type="entry name" value="HEMATOPOIETIC DEATH RECEPTOR-RELATED"/>
    <property type="match status" value="1"/>
</dbReference>
<feature type="disulfide bond" evidence="9">
    <location>
        <begin position="94"/>
        <end position="109"/>
    </location>
</feature>
<keyword evidence="16" id="KW-1185">Reference proteome</keyword>
<dbReference type="Gene3D" id="2.10.50.10">
    <property type="entry name" value="Tumor Necrosis Factor Receptor, subunit A, domain 2"/>
    <property type="match status" value="2"/>
</dbReference>
<evidence type="ECO:0000313" key="16">
    <source>
        <dbReference type="Proteomes" id="UP001221898"/>
    </source>
</evidence>
<evidence type="ECO:0000256" key="11">
    <source>
        <dbReference type="SAM" id="Phobius"/>
    </source>
</evidence>
<dbReference type="Pfam" id="PF00020">
    <property type="entry name" value="TNFR_c6"/>
    <property type="match status" value="2"/>
</dbReference>
<feature type="compositionally biased region" description="Polar residues" evidence="10">
    <location>
        <begin position="298"/>
        <end position="323"/>
    </location>
</feature>
<gene>
    <name evidence="15" type="ORF">AAFF_G00337860</name>
</gene>
<dbReference type="GO" id="GO:0043065">
    <property type="term" value="P:positive regulation of apoptotic process"/>
    <property type="evidence" value="ECO:0007669"/>
    <property type="project" value="TreeGrafter"/>
</dbReference>
<evidence type="ECO:0000259" key="14">
    <source>
        <dbReference type="PROSITE" id="PS50050"/>
    </source>
</evidence>